<keyword evidence="3" id="KW-1185">Reference proteome</keyword>
<gene>
    <name evidence="2" type="ORF">N1851_012387</name>
</gene>
<evidence type="ECO:0000313" key="2">
    <source>
        <dbReference type="EMBL" id="KAK0147927.1"/>
    </source>
</evidence>
<feature type="compositionally biased region" description="Acidic residues" evidence="1">
    <location>
        <begin position="83"/>
        <end position="123"/>
    </location>
</feature>
<feature type="compositionally biased region" description="Basic and acidic residues" evidence="1">
    <location>
        <begin position="69"/>
        <end position="82"/>
    </location>
</feature>
<feature type="region of interest" description="Disordered" evidence="1">
    <location>
        <begin position="35"/>
        <end position="129"/>
    </location>
</feature>
<protein>
    <recommendedName>
        <fullName evidence="4">Nuclease HARBI1</fullName>
    </recommendedName>
</protein>
<comment type="caution">
    <text evidence="2">The sequence shown here is derived from an EMBL/GenBank/DDBJ whole genome shotgun (WGS) entry which is preliminary data.</text>
</comment>
<reference evidence="2" key="1">
    <citation type="journal article" date="2023" name="Front. Mar. Sci.">
        <title>A new Merluccius polli reference genome to investigate the effects of global change in West African waters.</title>
        <authorList>
            <person name="Mateo J.L."/>
            <person name="Blanco-Fernandez C."/>
            <person name="Garcia-Vazquez E."/>
            <person name="Machado-Schiaffino G."/>
        </authorList>
    </citation>
    <scope>NUCLEOTIDE SEQUENCE</scope>
    <source>
        <strain evidence="2">C29</strain>
        <tissue evidence="2">Fin</tissue>
    </source>
</reference>
<organism evidence="2 3">
    <name type="scientific">Merluccius polli</name>
    <name type="common">Benguela hake</name>
    <name type="synonym">Merluccius cadenati</name>
    <dbReference type="NCBI Taxonomy" id="89951"/>
    <lineage>
        <taxon>Eukaryota</taxon>
        <taxon>Metazoa</taxon>
        <taxon>Chordata</taxon>
        <taxon>Craniata</taxon>
        <taxon>Vertebrata</taxon>
        <taxon>Euteleostomi</taxon>
        <taxon>Actinopterygii</taxon>
        <taxon>Neopterygii</taxon>
        <taxon>Teleostei</taxon>
        <taxon>Neoteleostei</taxon>
        <taxon>Acanthomorphata</taxon>
        <taxon>Zeiogadaria</taxon>
        <taxon>Gadariae</taxon>
        <taxon>Gadiformes</taxon>
        <taxon>Gadoidei</taxon>
        <taxon>Merlucciidae</taxon>
        <taxon>Merluccius</taxon>
    </lineage>
</organism>
<sequence>MKRRFHVLHGEIHLSLERASTVIIVCAILHNLCKRRNIPQPDDDDDEDDDDDNGDEHDNEFGLNWHQQQEGEERQGVHKQGELEEEEQGEEELGEEVQPEEEELGEEVQLAEEELGGGEEEELSERFFM</sequence>
<evidence type="ECO:0008006" key="4">
    <source>
        <dbReference type="Google" id="ProtNLM"/>
    </source>
</evidence>
<dbReference type="AlphaFoldDB" id="A0AA47MWI6"/>
<dbReference type="EMBL" id="JAOPHQ010002277">
    <property type="protein sequence ID" value="KAK0147927.1"/>
    <property type="molecule type" value="Genomic_DNA"/>
</dbReference>
<dbReference type="Proteomes" id="UP001174136">
    <property type="component" value="Unassembled WGS sequence"/>
</dbReference>
<proteinExistence type="predicted"/>
<accession>A0AA47MWI6</accession>
<feature type="compositionally biased region" description="Acidic residues" evidence="1">
    <location>
        <begin position="41"/>
        <end position="58"/>
    </location>
</feature>
<name>A0AA47MWI6_MERPO</name>
<evidence type="ECO:0000256" key="1">
    <source>
        <dbReference type="SAM" id="MobiDB-lite"/>
    </source>
</evidence>
<evidence type="ECO:0000313" key="3">
    <source>
        <dbReference type="Proteomes" id="UP001174136"/>
    </source>
</evidence>